<proteinExistence type="predicted"/>
<dbReference type="RefSeq" id="WP_072890675.1">
    <property type="nucleotide sequence ID" value="NZ_FQVW01000023.1"/>
</dbReference>
<evidence type="ECO:0000313" key="1">
    <source>
        <dbReference type="EMBL" id="SHG26220.1"/>
    </source>
</evidence>
<evidence type="ECO:0008006" key="3">
    <source>
        <dbReference type="Google" id="ProtNLM"/>
    </source>
</evidence>
<sequence>MAKSIQAYFQSEDNLLSAEASLRKLHIHDVTIDEITNEEELDSVFPVIALNQSTTNFGFAATGFTENSNRKNNIIHVLEGKVSDSEYEKALSIIQMNKGEVIQ</sequence>
<keyword evidence="2" id="KW-1185">Reference proteome</keyword>
<dbReference type="EMBL" id="FQVW01000023">
    <property type="protein sequence ID" value="SHG26220.1"/>
    <property type="molecule type" value="Genomic_DNA"/>
</dbReference>
<protein>
    <recommendedName>
        <fullName evidence="3">Heat induced stress protein YflT</fullName>
    </recommendedName>
</protein>
<gene>
    <name evidence="1" type="ORF">SAMN05216225_102326</name>
</gene>
<name>A0A1M5IE89_9BACI</name>
<accession>A0A1M5IE89</accession>
<organism evidence="1 2">
    <name type="scientific">Ornithinibacillus halophilus</name>
    <dbReference type="NCBI Taxonomy" id="930117"/>
    <lineage>
        <taxon>Bacteria</taxon>
        <taxon>Bacillati</taxon>
        <taxon>Bacillota</taxon>
        <taxon>Bacilli</taxon>
        <taxon>Bacillales</taxon>
        <taxon>Bacillaceae</taxon>
        <taxon>Ornithinibacillus</taxon>
    </lineage>
</organism>
<reference evidence="1 2" key="1">
    <citation type="submission" date="2016-11" db="EMBL/GenBank/DDBJ databases">
        <authorList>
            <person name="Jaros S."/>
            <person name="Januszkiewicz K."/>
            <person name="Wedrychowicz H."/>
        </authorList>
    </citation>
    <scope>NUCLEOTIDE SEQUENCE [LARGE SCALE GENOMIC DNA]</scope>
    <source>
        <strain evidence="1 2">IBRC-M 10683</strain>
    </source>
</reference>
<evidence type="ECO:0000313" key="2">
    <source>
        <dbReference type="Proteomes" id="UP000183988"/>
    </source>
</evidence>
<dbReference type="Proteomes" id="UP000183988">
    <property type="component" value="Unassembled WGS sequence"/>
</dbReference>
<dbReference type="AlphaFoldDB" id="A0A1M5IE89"/>
<dbReference type="OrthoDB" id="2607182at2"/>